<keyword evidence="3" id="KW-1185">Reference proteome</keyword>
<organism evidence="2 3">
    <name type="scientific">Streptomyces formicae</name>
    <dbReference type="NCBI Taxonomy" id="1616117"/>
    <lineage>
        <taxon>Bacteria</taxon>
        <taxon>Bacillati</taxon>
        <taxon>Actinomycetota</taxon>
        <taxon>Actinomycetes</taxon>
        <taxon>Kitasatosporales</taxon>
        <taxon>Streptomycetaceae</taxon>
        <taxon>Streptomyces</taxon>
    </lineage>
</organism>
<dbReference type="RefSeq" id="WP_242336958.1">
    <property type="nucleotide sequence ID" value="NZ_CP071872.1"/>
</dbReference>
<dbReference type="InterPro" id="IPR007278">
    <property type="entry name" value="DUF397"/>
</dbReference>
<gene>
    <name evidence="2" type="ORF">J4032_31355</name>
</gene>
<dbReference type="EMBL" id="CP071872">
    <property type="protein sequence ID" value="UNM15362.1"/>
    <property type="molecule type" value="Genomic_DNA"/>
</dbReference>
<dbReference type="Pfam" id="PF04149">
    <property type="entry name" value="DUF397"/>
    <property type="match status" value="1"/>
</dbReference>
<sequence>MDRDDVEWFKSSYSGGSGTECVEVARLPRGAAVRDSKAPQGLRLAFSSPAWNDFVSAVWVGARPWTPDQEGNAAHGQD</sequence>
<accession>A0ABY3WRW4</accession>
<evidence type="ECO:0000313" key="3">
    <source>
        <dbReference type="Proteomes" id="UP000828924"/>
    </source>
</evidence>
<dbReference type="Proteomes" id="UP000828924">
    <property type="component" value="Chromosome"/>
</dbReference>
<name>A0ABY3WRW4_9ACTN</name>
<protein>
    <submittedName>
        <fullName evidence="2">DUF397 domain-containing protein</fullName>
    </submittedName>
</protein>
<proteinExistence type="predicted"/>
<evidence type="ECO:0000259" key="1">
    <source>
        <dbReference type="Pfam" id="PF04149"/>
    </source>
</evidence>
<feature type="domain" description="DUF397" evidence="1">
    <location>
        <begin position="7"/>
        <end position="58"/>
    </location>
</feature>
<evidence type="ECO:0000313" key="2">
    <source>
        <dbReference type="EMBL" id="UNM15362.1"/>
    </source>
</evidence>
<reference evidence="2 3" key="1">
    <citation type="submission" date="2021-03" db="EMBL/GenBank/DDBJ databases">
        <title>Complete genome of Streptomyces formicae strain 1H-GS9 (DSM 100524).</title>
        <authorList>
            <person name="Atanasov K.E."/>
            <person name="Altabella T."/>
            <person name="Ferrer A."/>
        </authorList>
    </citation>
    <scope>NUCLEOTIDE SEQUENCE [LARGE SCALE GENOMIC DNA]</scope>
    <source>
        <strain evidence="2 3">1H-GS9</strain>
    </source>
</reference>